<dbReference type="AlphaFoldDB" id="A0A834SP35"/>
<keyword evidence="2" id="KW-1185">Reference proteome</keyword>
<evidence type="ECO:0000313" key="1">
    <source>
        <dbReference type="EMBL" id="KAF7808075.1"/>
    </source>
</evidence>
<comment type="caution">
    <text evidence="1">The sequence shown here is derived from an EMBL/GenBank/DDBJ whole genome shotgun (WGS) entry which is preliminary data.</text>
</comment>
<evidence type="ECO:0000313" key="2">
    <source>
        <dbReference type="Proteomes" id="UP000634136"/>
    </source>
</evidence>
<organism evidence="1 2">
    <name type="scientific">Senna tora</name>
    <dbReference type="NCBI Taxonomy" id="362788"/>
    <lineage>
        <taxon>Eukaryota</taxon>
        <taxon>Viridiplantae</taxon>
        <taxon>Streptophyta</taxon>
        <taxon>Embryophyta</taxon>
        <taxon>Tracheophyta</taxon>
        <taxon>Spermatophyta</taxon>
        <taxon>Magnoliopsida</taxon>
        <taxon>eudicotyledons</taxon>
        <taxon>Gunneridae</taxon>
        <taxon>Pentapetalae</taxon>
        <taxon>rosids</taxon>
        <taxon>fabids</taxon>
        <taxon>Fabales</taxon>
        <taxon>Fabaceae</taxon>
        <taxon>Caesalpinioideae</taxon>
        <taxon>Cassia clade</taxon>
        <taxon>Senna</taxon>
    </lineage>
</organism>
<sequence>MYHDKKRVVGQLSQTDRFTLYLGIREDVMLELGSRSRGRISKELKKFKFKLVVAQVSKKDRFALYLAIRVALMLEWGS</sequence>
<dbReference type="Proteomes" id="UP000634136">
    <property type="component" value="Unassembled WGS sequence"/>
</dbReference>
<dbReference type="EMBL" id="JAAIUW010000012">
    <property type="protein sequence ID" value="KAF7808075.1"/>
    <property type="molecule type" value="Genomic_DNA"/>
</dbReference>
<accession>A0A834SP35</accession>
<proteinExistence type="predicted"/>
<name>A0A834SP35_9FABA</name>
<protein>
    <submittedName>
        <fullName evidence="1">Uncharacterized protein</fullName>
    </submittedName>
</protein>
<gene>
    <name evidence="1" type="ORF">G2W53_040236</name>
</gene>
<reference evidence="1" key="1">
    <citation type="submission" date="2020-09" db="EMBL/GenBank/DDBJ databases">
        <title>Genome-Enabled Discovery of Anthraquinone Biosynthesis in Senna tora.</title>
        <authorList>
            <person name="Kang S.-H."/>
            <person name="Pandey R.P."/>
            <person name="Lee C.-M."/>
            <person name="Sim J.-S."/>
            <person name="Jeong J.-T."/>
            <person name="Choi B.-S."/>
            <person name="Jung M."/>
            <person name="Ginzburg D."/>
            <person name="Zhao K."/>
            <person name="Won S.Y."/>
            <person name="Oh T.-J."/>
            <person name="Yu Y."/>
            <person name="Kim N.-H."/>
            <person name="Lee O.R."/>
            <person name="Lee T.-H."/>
            <person name="Bashyal P."/>
            <person name="Kim T.-S."/>
            <person name="Lee W.-H."/>
            <person name="Kawkins C."/>
            <person name="Kim C.-K."/>
            <person name="Kim J.S."/>
            <person name="Ahn B.O."/>
            <person name="Rhee S.Y."/>
            <person name="Sohng J.K."/>
        </authorList>
    </citation>
    <scope>NUCLEOTIDE SEQUENCE</scope>
    <source>
        <tissue evidence="1">Leaf</tissue>
    </source>
</reference>